<dbReference type="AlphaFoldDB" id="A0A6H0XJN4"/>
<gene>
    <name evidence="5" type="ORF">AMS68_000366</name>
</gene>
<organism evidence="5 6">
    <name type="scientific">Peltaster fructicola</name>
    <dbReference type="NCBI Taxonomy" id="286661"/>
    <lineage>
        <taxon>Eukaryota</taxon>
        <taxon>Fungi</taxon>
        <taxon>Dikarya</taxon>
        <taxon>Ascomycota</taxon>
        <taxon>Pezizomycotina</taxon>
        <taxon>Dothideomycetes</taxon>
        <taxon>Dothideomycetes incertae sedis</taxon>
        <taxon>Peltaster</taxon>
    </lineage>
</organism>
<feature type="region of interest" description="Disordered" evidence="4">
    <location>
        <begin position="1"/>
        <end position="95"/>
    </location>
</feature>
<keyword evidence="2" id="KW-0804">Transcription</keyword>
<dbReference type="Gene3D" id="2.130.10.10">
    <property type="entry name" value="YVTN repeat-like/Quinoprotein amine dehydrogenase"/>
    <property type="match status" value="1"/>
</dbReference>
<dbReference type="GO" id="GO:0000127">
    <property type="term" value="C:transcription factor TFIIIC complex"/>
    <property type="evidence" value="ECO:0007669"/>
    <property type="project" value="TreeGrafter"/>
</dbReference>
<dbReference type="PANTHER" id="PTHR15052">
    <property type="entry name" value="RNA POLYMERASE III TRANSCRIPTION INITIATION FACTOR COMPLEX SUBUNIT"/>
    <property type="match status" value="1"/>
</dbReference>
<evidence type="ECO:0000256" key="1">
    <source>
        <dbReference type="ARBA" id="ARBA00004123"/>
    </source>
</evidence>
<evidence type="ECO:0000313" key="6">
    <source>
        <dbReference type="Proteomes" id="UP000503462"/>
    </source>
</evidence>
<evidence type="ECO:0000256" key="2">
    <source>
        <dbReference type="ARBA" id="ARBA00023163"/>
    </source>
</evidence>
<protein>
    <submittedName>
        <fullName evidence="5">Uncharacterized protein</fullName>
    </submittedName>
</protein>
<dbReference type="GO" id="GO:0006383">
    <property type="term" value="P:transcription by RNA polymerase III"/>
    <property type="evidence" value="ECO:0007669"/>
    <property type="project" value="TreeGrafter"/>
</dbReference>
<dbReference type="EMBL" id="CP051139">
    <property type="protein sequence ID" value="QIW94848.1"/>
    <property type="molecule type" value="Genomic_DNA"/>
</dbReference>
<feature type="compositionally biased region" description="Basic residues" evidence="4">
    <location>
        <begin position="1"/>
        <end position="13"/>
    </location>
</feature>
<dbReference type="SUPFAM" id="SSF50978">
    <property type="entry name" value="WD40 repeat-like"/>
    <property type="match status" value="1"/>
</dbReference>
<dbReference type="PANTHER" id="PTHR15052:SF2">
    <property type="entry name" value="GENERAL TRANSCRIPTION FACTOR 3C POLYPEPTIDE 2"/>
    <property type="match status" value="1"/>
</dbReference>
<keyword evidence="6" id="KW-1185">Reference proteome</keyword>
<feature type="compositionally biased region" description="Basic and acidic residues" evidence="4">
    <location>
        <begin position="24"/>
        <end position="37"/>
    </location>
</feature>
<proteinExistence type="predicted"/>
<dbReference type="OrthoDB" id="4703at2759"/>
<keyword evidence="3" id="KW-0539">Nucleus</keyword>
<comment type="subcellular location">
    <subcellularLocation>
        <location evidence="1">Nucleus</location>
    </subcellularLocation>
</comment>
<sequence>MQRRSSQRTPRKKYTTDAFASIPELRDGSEEPDRTSPQDDASSDDFVVDTEPKQPGDESSESEPTGDEENVDVEDGDASDYDDDAKDDDDEAITASKHVRTRKAVDDSTIWTRGLPDGQRYHLQAGRGAKRQMYWGGAREDLAVVQKVVKKWIDLPVLPSQEAGFHRPFLKDSKTYEALNDQDWSWCCDAAEIMRRQVITPGQFDEVKHLLPTTPRAFLIGAVANPKQCMLSAGECMSLQEVFTDSRNGFVINTGERIQCLDWIPDQPGPHQYLAVATTTKRPDVVPCEDPDPPAFTPSKSYQSLLQIWRLNVVDRSSTPRLKAILSSNFGGLKKFQFCPYQARRDNASPLLLCGLWSDGGLRVIALPDISNGDETDVHYITQTLVETKALDTIYTCFTWMSPRKIAVGCANGCIAVFDLSTATPDCNNLKPMKYAAISSTYILAIASCSPSCPNMLLSSSMDGFLRITDTAQTRWSSPSATVHGPRARTVLTNCVWHDYIRSAILTDESFGVRLHLARRIFNLFTIGRTRSTPTVLALSPCHPFLLVATIAGEVHSMNPITKLIDSKAPVWQQAWFTHEWRRGQGETGDALSEHIAKVGLSRFCEGYKPEKMSLSKTGTTDGISNGFLTNTVYEKQTAVSALVWNPNLHVGGWAAAGMADGLLRVEDLALPSNE</sequence>
<dbReference type="InterPro" id="IPR036322">
    <property type="entry name" value="WD40_repeat_dom_sf"/>
</dbReference>
<accession>A0A6H0XJN4</accession>
<name>A0A6H0XJN4_9PEZI</name>
<evidence type="ECO:0000313" key="5">
    <source>
        <dbReference type="EMBL" id="QIW94848.1"/>
    </source>
</evidence>
<reference evidence="5 6" key="1">
    <citation type="journal article" date="2016" name="Sci. Rep.">
        <title>Peltaster fructicola genome reveals evolution from an invasive phytopathogen to an ectophytic parasite.</title>
        <authorList>
            <person name="Xu C."/>
            <person name="Chen H."/>
            <person name="Gleason M.L."/>
            <person name="Xu J.R."/>
            <person name="Liu H."/>
            <person name="Zhang R."/>
            <person name="Sun G."/>
        </authorList>
    </citation>
    <scope>NUCLEOTIDE SEQUENCE [LARGE SCALE GENOMIC DNA]</scope>
    <source>
        <strain evidence="5 6">LNHT1506</strain>
    </source>
</reference>
<dbReference type="GO" id="GO:0005634">
    <property type="term" value="C:nucleus"/>
    <property type="evidence" value="ECO:0007669"/>
    <property type="project" value="UniProtKB-SubCell"/>
</dbReference>
<feature type="compositionally biased region" description="Acidic residues" evidence="4">
    <location>
        <begin position="58"/>
        <end position="92"/>
    </location>
</feature>
<dbReference type="Proteomes" id="UP000503462">
    <property type="component" value="Chromosome 1"/>
</dbReference>
<evidence type="ECO:0000256" key="3">
    <source>
        <dbReference type="ARBA" id="ARBA00023242"/>
    </source>
</evidence>
<dbReference type="InterPro" id="IPR052416">
    <property type="entry name" value="GTF3C_component"/>
</dbReference>
<dbReference type="InterPro" id="IPR015943">
    <property type="entry name" value="WD40/YVTN_repeat-like_dom_sf"/>
</dbReference>
<evidence type="ECO:0000256" key="4">
    <source>
        <dbReference type="SAM" id="MobiDB-lite"/>
    </source>
</evidence>